<keyword evidence="2 4" id="KW-0479">Metal-binding</keyword>
<evidence type="ECO:0000256" key="6">
    <source>
        <dbReference type="SAM" id="SignalP"/>
    </source>
</evidence>
<dbReference type="PANTHER" id="PTHR33751">
    <property type="entry name" value="CBB3-TYPE CYTOCHROME C OXIDASE SUBUNIT FIXP"/>
    <property type="match status" value="1"/>
</dbReference>
<evidence type="ECO:0000259" key="7">
    <source>
        <dbReference type="PROSITE" id="PS51007"/>
    </source>
</evidence>
<name>A0ABP8NFE9_9BACT</name>
<evidence type="ECO:0000256" key="3">
    <source>
        <dbReference type="ARBA" id="ARBA00023004"/>
    </source>
</evidence>
<keyword evidence="1 4" id="KW-0349">Heme</keyword>
<evidence type="ECO:0000256" key="4">
    <source>
        <dbReference type="PROSITE-ProRule" id="PRU00433"/>
    </source>
</evidence>
<dbReference type="RefSeq" id="WP_345082632.1">
    <property type="nucleotide sequence ID" value="NZ_BAABFA010000011.1"/>
</dbReference>
<feature type="domain" description="Cytochrome c" evidence="7">
    <location>
        <begin position="266"/>
        <end position="345"/>
    </location>
</feature>
<keyword evidence="5" id="KW-0472">Membrane</keyword>
<keyword evidence="9" id="KW-1185">Reference proteome</keyword>
<reference evidence="9" key="1">
    <citation type="journal article" date="2019" name="Int. J. Syst. Evol. Microbiol.">
        <title>The Global Catalogue of Microorganisms (GCM) 10K type strain sequencing project: providing services to taxonomists for standard genome sequencing and annotation.</title>
        <authorList>
            <consortium name="The Broad Institute Genomics Platform"/>
            <consortium name="The Broad Institute Genome Sequencing Center for Infectious Disease"/>
            <person name="Wu L."/>
            <person name="Ma J."/>
        </authorList>
    </citation>
    <scope>NUCLEOTIDE SEQUENCE [LARGE SCALE GENOMIC DNA]</scope>
    <source>
        <strain evidence="9">JCM 32105</strain>
    </source>
</reference>
<keyword evidence="3 4" id="KW-0408">Iron</keyword>
<dbReference type="InterPro" id="IPR050597">
    <property type="entry name" value="Cytochrome_c_Oxidase_Subunit"/>
</dbReference>
<feature type="chain" id="PRO_5046375720" description="Cytochrome c domain-containing protein" evidence="6">
    <location>
        <begin position="25"/>
        <end position="373"/>
    </location>
</feature>
<evidence type="ECO:0000256" key="2">
    <source>
        <dbReference type="ARBA" id="ARBA00022723"/>
    </source>
</evidence>
<dbReference type="PROSITE" id="PS51007">
    <property type="entry name" value="CYTC"/>
    <property type="match status" value="1"/>
</dbReference>
<feature type="signal peptide" evidence="6">
    <location>
        <begin position="1"/>
        <end position="24"/>
    </location>
</feature>
<feature type="transmembrane region" description="Helical" evidence="5">
    <location>
        <begin position="40"/>
        <end position="59"/>
    </location>
</feature>
<dbReference type="Gene3D" id="1.10.760.10">
    <property type="entry name" value="Cytochrome c-like domain"/>
    <property type="match status" value="1"/>
</dbReference>
<protein>
    <recommendedName>
        <fullName evidence="7">Cytochrome c domain-containing protein</fullName>
    </recommendedName>
</protein>
<sequence length="373" mass="40927">MRNTTIKAFLAIAGTILFLAPASAADGDTAAKAVNINTTFYTLVSLMIILLFIIGVLAYTLRQVTAVVREKNRKTKQGKAGILAILLLVATLPASAQMADTSKAYHFPELIDGIPFADFCLLVAVIVLELLVIFFLATYVQTLLRALKGQGADVTRAVAEPKVSFWDRFNKAKALEEEKEILLDHNYDGIMELDNSLPPWWKYGFYLTILVSVIYIYRFHFSHDGLSQEEEFVAEMQKGEEEKAAYLARSANNVDETNVKYLTDAGSLVAGREVFVKNCAACHVADGGGSVGPNLADEYWLHGGSVQDVFKSVKYGWQDKGMKSWKDDLSPMQIQQVASFIMSLKGTHPAAPKAPQGDIYIEVAKADSAVAAK</sequence>
<dbReference type="PANTHER" id="PTHR33751:SF1">
    <property type="entry name" value="CBB3-TYPE CYTOCHROME C OXIDASE SUBUNIT FIXP"/>
    <property type="match status" value="1"/>
</dbReference>
<evidence type="ECO:0000256" key="1">
    <source>
        <dbReference type="ARBA" id="ARBA00022617"/>
    </source>
</evidence>
<accession>A0ABP8NFE9</accession>
<keyword evidence="5" id="KW-1133">Transmembrane helix</keyword>
<evidence type="ECO:0000256" key="5">
    <source>
        <dbReference type="SAM" id="Phobius"/>
    </source>
</evidence>
<evidence type="ECO:0000313" key="9">
    <source>
        <dbReference type="Proteomes" id="UP001500067"/>
    </source>
</evidence>
<dbReference type="Proteomes" id="UP001500067">
    <property type="component" value="Unassembled WGS sequence"/>
</dbReference>
<dbReference type="Gene3D" id="6.10.280.130">
    <property type="match status" value="1"/>
</dbReference>
<dbReference type="Pfam" id="PF13442">
    <property type="entry name" value="Cytochrome_CBB3"/>
    <property type="match status" value="1"/>
</dbReference>
<dbReference type="InterPro" id="IPR038414">
    <property type="entry name" value="CcoP_N_sf"/>
</dbReference>
<dbReference type="EMBL" id="BAABFA010000011">
    <property type="protein sequence ID" value="GAA4466424.1"/>
    <property type="molecule type" value="Genomic_DNA"/>
</dbReference>
<dbReference type="InterPro" id="IPR009056">
    <property type="entry name" value="Cyt_c-like_dom"/>
</dbReference>
<keyword evidence="5" id="KW-0812">Transmembrane</keyword>
<dbReference type="InterPro" id="IPR036909">
    <property type="entry name" value="Cyt_c-like_dom_sf"/>
</dbReference>
<dbReference type="SUPFAM" id="SSF46626">
    <property type="entry name" value="Cytochrome c"/>
    <property type="match status" value="1"/>
</dbReference>
<feature type="transmembrane region" description="Helical" evidence="5">
    <location>
        <begin position="116"/>
        <end position="140"/>
    </location>
</feature>
<feature type="transmembrane region" description="Helical" evidence="5">
    <location>
        <begin position="80"/>
        <end position="96"/>
    </location>
</feature>
<comment type="caution">
    <text evidence="8">The sequence shown here is derived from an EMBL/GenBank/DDBJ whole genome shotgun (WGS) entry which is preliminary data.</text>
</comment>
<keyword evidence="6" id="KW-0732">Signal</keyword>
<dbReference type="Pfam" id="PF14715">
    <property type="entry name" value="FixP_N"/>
    <property type="match status" value="1"/>
</dbReference>
<evidence type="ECO:0000313" key="8">
    <source>
        <dbReference type="EMBL" id="GAA4466424.1"/>
    </source>
</evidence>
<organism evidence="8 9">
    <name type="scientific">Nemorincola caseinilytica</name>
    <dbReference type="NCBI Taxonomy" id="2054315"/>
    <lineage>
        <taxon>Bacteria</taxon>
        <taxon>Pseudomonadati</taxon>
        <taxon>Bacteroidota</taxon>
        <taxon>Chitinophagia</taxon>
        <taxon>Chitinophagales</taxon>
        <taxon>Chitinophagaceae</taxon>
        <taxon>Nemorincola</taxon>
    </lineage>
</organism>
<gene>
    <name evidence="8" type="ORF">GCM10023093_20550</name>
</gene>
<proteinExistence type="predicted"/>
<dbReference type="InterPro" id="IPR032858">
    <property type="entry name" value="CcoP_N"/>
</dbReference>
<feature type="transmembrane region" description="Helical" evidence="5">
    <location>
        <begin position="200"/>
        <end position="217"/>
    </location>
</feature>